<dbReference type="EMBL" id="CP010951">
    <property type="protein sequence ID" value="AMO23736.1"/>
    <property type="molecule type" value="Genomic_DNA"/>
</dbReference>
<proteinExistence type="predicted"/>
<sequence length="584" mass="63492">MPNTYDAYFDLGVRIPILVVTDGAIGLWDVPGEPPGDQRGFTLRQMARALWDPPAGAHPYTRFAIDHAIHGAGPLSRRERSERDPETGKTRAWTQYDDFQFDDPGFDLAAYSQVWFFGYGPGPTPSDGRGDVPPHRSSLNESELKILAAWMNAGGGVFATGGHGRQGASLCSELSRVRQMRCWFRPCQAEGSPAQPARIDTLAPVRQFGGQPEARGDDAGDGLPRRLRLKRYPLWDALVRQAAASDGGLTRTAPHPLLCSALGPINLLPDPVHGARLHEDAEVVLDASDPTGCPEFPGGLRRPKPETIAWATVARSDDAVNDAAFQDGASPSSRVVPVVAVYDGQRANVGRVVVDSSWHNWLDLHVRGASAGPPDAAWTGVSEPAADYQLHGLELSHCYFRNVAQWLASPFEREAMRDGLLAHLAANMGGWSELGGFRLLIGQRAMNLLGQLTSEYERDGIVFEPWLDEALAAVHHGPRALALPSKEFVASHVLGAMVQAVFELIPELLRIGEREDHDGEIDGRALPLLVERLRLARRQGLRDMVAEWRRSLDATARFLDSIDNAAASAPSVHPDAAAAQRCAP</sequence>
<dbReference type="RefSeq" id="WP_061500613.1">
    <property type="nucleotide sequence ID" value="NZ_CP010951.1"/>
</dbReference>
<gene>
    <name evidence="1" type="ORF">UC35_13735</name>
</gene>
<evidence type="ECO:0000313" key="1">
    <source>
        <dbReference type="EMBL" id="AMO23736.1"/>
    </source>
</evidence>
<organism evidence="1 2">
    <name type="scientific">Ramlibacter tataouinensis</name>
    <dbReference type="NCBI Taxonomy" id="94132"/>
    <lineage>
        <taxon>Bacteria</taxon>
        <taxon>Pseudomonadati</taxon>
        <taxon>Pseudomonadota</taxon>
        <taxon>Betaproteobacteria</taxon>
        <taxon>Burkholderiales</taxon>
        <taxon>Comamonadaceae</taxon>
        <taxon>Ramlibacter</taxon>
    </lineage>
</organism>
<dbReference type="AlphaFoldDB" id="A0A127JUQ9"/>
<protein>
    <submittedName>
        <fullName evidence="1">Uncharacterized protein</fullName>
    </submittedName>
</protein>
<dbReference type="Proteomes" id="UP000070433">
    <property type="component" value="Chromosome"/>
</dbReference>
<dbReference type="OrthoDB" id="5937513at2"/>
<keyword evidence="2" id="KW-1185">Reference proteome</keyword>
<evidence type="ECO:0000313" key="2">
    <source>
        <dbReference type="Proteomes" id="UP000070433"/>
    </source>
</evidence>
<accession>A0A127JUQ9</accession>
<name>A0A127JUQ9_9BURK</name>
<reference evidence="1 2" key="1">
    <citation type="journal article" date="2014" name="Int. J. Syst. Evol. Microbiol.">
        <title>Ramlibacter solisilvae sp. nov., isolated from forest soil, and emended description of the genus Ramlibacter.</title>
        <authorList>
            <person name="Lee H.J."/>
            <person name="Lee S.H."/>
            <person name="Lee S.S."/>
            <person name="Lee J.S."/>
            <person name="Kim Y."/>
            <person name="Kim S.C."/>
            <person name="Jeon C.O."/>
        </authorList>
    </citation>
    <scope>NUCLEOTIDE SEQUENCE [LARGE SCALE GENOMIC DNA]</scope>
    <source>
        <strain evidence="1 2">5-10</strain>
    </source>
</reference>